<dbReference type="InterPro" id="IPR029063">
    <property type="entry name" value="SAM-dependent_MTases_sf"/>
</dbReference>
<protein>
    <recommendedName>
        <fullName evidence="3">Rhamnosyl O-methyltransferase</fullName>
    </recommendedName>
</protein>
<accession>A0A1F8C4L9</accession>
<dbReference type="EMBL" id="MGHL01000003">
    <property type="protein sequence ID" value="OGM70615.1"/>
    <property type="molecule type" value="Genomic_DNA"/>
</dbReference>
<dbReference type="Proteomes" id="UP000178429">
    <property type="component" value="Unassembled WGS sequence"/>
</dbReference>
<proteinExistence type="predicted"/>
<dbReference type="Gene3D" id="3.40.50.150">
    <property type="entry name" value="Vaccinia Virus protein VP39"/>
    <property type="match status" value="1"/>
</dbReference>
<sequence>MNITPLCKIAFRYGTDKCPQIGHHYTPFYYKLLRNRRKTVKKVLEIGIGSRVTMPGVPDHYQTGASLLMWRDFFPNAQIYGVDIDPSTIFQSERITTFLLDTRESSSLSKLIGDIGSDIDLVIDDGSHNGRSQIQVVSTLMPILKKNCIYVIEDARQPFAIRDWLRRSYACQAFVFPRAGDALVVVKKR</sequence>
<dbReference type="STRING" id="1802525.A2975_00170"/>
<gene>
    <name evidence="1" type="ORF">A2975_00170</name>
</gene>
<evidence type="ECO:0008006" key="3">
    <source>
        <dbReference type="Google" id="ProtNLM"/>
    </source>
</evidence>
<name>A0A1F8C4L9_9BACT</name>
<dbReference type="AlphaFoldDB" id="A0A1F8C4L9"/>
<evidence type="ECO:0000313" key="2">
    <source>
        <dbReference type="Proteomes" id="UP000178429"/>
    </source>
</evidence>
<evidence type="ECO:0000313" key="1">
    <source>
        <dbReference type="EMBL" id="OGM70615.1"/>
    </source>
</evidence>
<organism evidence="1 2">
    <name type="scientific">Candidatus Woesebacteria bacterium RIFCSPLOWO2_01_FULL_44_14</name>
    <dbReference type="NCBI Taxonomy" id="1802525"/>
    <lineage>
        <taxon>Bacteria</taxon>
        <taxon>Candidatus Woeseibacteriota</taxon>
    </lineage>
</organism>
<reference evidence="1 2" key="1">
    <citation type="journal article" date="2016" name="Nat. Commun.">
        <title>Thousands of microbial genomes shed light on interconnected biogeochemical processes in an aquifer system.</title>
        <authorList>
            <person name="Anantharaman K."/>
            <person name="Brown C.T."/>
            <person name="Hug L.A."/>
            <person name="Sharon I."/>
            <person name="Castelle C.J."/>
            <person name="Probst A.J."/>
            <person name="Thomas B.C."/>
            <person name="Singh A."/>
            <person name="Wilkins M.J."/>
            <person name="Karaoz U."/>
            <person name="Brodie E.L."/>
            <person name="Williams K.H."/>
            <person name="Hubbard S.S."/>
            <person name="Banfield J.F."/>
        </authorList>
    </citation>
    <scope>NUCLEOTIDE SEQUENCE [LARGE SCALE GENOMIC DNA]</scope>
</reference>
<dbReference type="SUPFAM" id="SSF53335">
    <property type="entry name" value="S-adenosyl-L-methionine-dependent methyltransferases"/>
    <property type="match status" value="1"/>
</dbReference>
<comment type="caution">
    <text evidence="1">The sequence shown here is derived from an EMBL/GenBank/DDBJ whole genome shotgun (WGS) entry which is preliminary data.</text>
</comment>